<sequence>MPVTWAKKSLPATTTTSRFPHPSPHLHRVSVLVRYAACRPRPLCGAARSCPTIVHPASSSNVLQRGDSIRPWHVQDAVVACAFAQRTVRLPPPLWIHRRPPCAEIAPKLGSVADAWIEAGQTPRLDPQADRHWTLRGLFHGGFESGLVGSKRKKKTHRRFREATELLQLEPLGYDGIPGEAKAVVVQTERNEAFLELLGIERQLRDAQCRTALMQLRNQLHIKARLLLYKKNHARHQAMNTRSHAVIASNESRIRLHSEKYQVAWLALLLIAGGIEADVEWNKLEKADIRCMQEAETFTRNALLREQRERRRRERIAKLVAEGEQLPVDESTSAMEVDGEDARNVEEFTEGTNRNVMSWIWHTTGSGGTDAEMHEALQIEWCKTWARVQRWDEEVRILKEEFRRLPVSFRYESEEWKQRATRIPLDVLSVGEGEGMLAYSLKQASMYTVLAERAEITRTEERLGRGYRRRRYYPAELGFAPELGRGDDEEGAQGEDSDVESDRGNLDSDEEVLAGVDLEDD</sequence>
<dbReference type="Proteomes" id="UP000815677">
    <property type="component" value="Unassembled WGS sequence"/>
</dbReference>
<feature type="region of interest" description="Disordered" evidence="1">
    <location>
        <begin position="479"/>
        <end position="521"/>
    </location>
</feature>
<reference evidence="2" key="1">
    <citation type="submission" date="2014-09" db="EMBL/GenBank/DDBJ databases">
        <title>Genome sequence of the luminous mushroom Mycena chlorophos for searching fungal bioluminescence genes.</title>
        <authorList>
            <person name="Tanaka Y."/>
            <person name="Kasuga D."/>
            <person name="Oba Y."/>
            <person name="Hase S."/>
            <person name="Sato K."/>
            <person name="Oba Y."/>
            <person name="Sakakibara Y."/>
        </authorList>
    </citation>
    <scope>NUCLEOTIDE SEQUENCE</scope>
</reference>
<name>A0ABQ0M4J8_MYCCL</name>
<gene>
    <name evidence="2" type="ORF">MCHLO_14697</name>
</gene>
<feature type="region of interest" description="Disordered" evidence="1">
    <location>
        <begin position="1"/>
        <end position="21"/>
    </location>
</feature>
<protein>
    <submittedName>
        <fullName evidence="2">Uncharacterized protein</fullName>
    </submittedName>
</protein>
<dbReference type="EMBL" id="DF849587">
    <property type="protein sequence ID" value="GAT58245.1"/>
    <property type="molecule type" value="Genomic_DNA"/>
</dbReference>
<evidence type="ECO:0000313" key="3">
    <source>
        <dbReference type="Proteomes" id="UP000815677"/>
    </source>
</evidence>
<feature type="compositionally biased region" description="Acidic residues" evidence="1">
    <location>
        <begin position="507"/>
        <end position="521"/>
    </location>
</feature>
<proteinExistence type="predicted"/>
<accession>A0ABQ0M4J8</accession>
<keyword evidence="3" id="KW-1185">Reference proteome</keyword>
<organism evidence="2 3">
    <name type="scientific">Mycena chlorophos</name>
    <name type="common">Agaric fungus</name>
    <name type="synonym">Agaricus chlorophos</name>
    <dbReference type="NCBI Taxonomy" id="658473"/>
    <lineage>
        <taxon>Eukaryota</taxon>
        <taxon>Fungi</taxon>
        <taxon>Dikarya</taxon>
        <taxon>Basidiomycota</taxon>
        <taxon>Agaricomycotina</taxon>
        <taxon>Agaricomycetes</taxon>
        <taxon>Agaricomycetidae</taxon>
        <taxon>Agaricales</taxon>
        <taxon>Marasmiineae</taxon>
        <taxon>Mycenaceae</taxon>
        <taxon>Mycena</taxon>
    </lineage>
</organism>
<feature type="compositionally biased region" description="Acidic residues" evidence="1">
    <location>
        <begin position="487"/>
        <end position="499"/>
    </location>
</feature>
<evidence type="ECO:0000313" key="2">
    <source>
        <dbReference type="EMBL" id="GAT58245.1"/>
    </source>
</evidence>
<evidence type="ECO:0000256" key="1">
    <source>
        <dbReference type="SAM" id="MobiDB-lite"/>
    </source>
</evidence>